<evidence type="ECO:0000313" key="9">
    <source>
        <dbReference type="EMBL" id="WMS86532.1"/>
    </source>
</evidence>
<dbReference type="Pfam" id="PF16198">
    <property type="entry name" value="TruB_C_2"/>
    <property type="match status" value="1"/>
</dbReference>
<dbReference type="InterPro" id="IPR014780">
    <property type="entry name" value="tRNA_psdUridine_synth_TruB"/>
</dbReference>
<dbReference type="InterPro" id="IPR002501">
    <property type="entry name" value="PsdUridine_synth_N"/>
</dbReference>
<dbReference type="GO" id="GO:0160148">
    <property type="term" value="F:tRNA pseudouridine(55) synthase activity"/>
    <property type="evidence" value="ECO:0007669"/>
    <property type="project" value="UniProtKB-EC"/>
</dbReference>
<dbReference type="Pfam" id="PF09157">
    <property type="entry name" value="TruB-C_2"/>
    <property type="match status" value="1"/>
</dbReference>
<gene>
    <name evidence="5 9" type="primary">truB</name>
    <name evidence="9" type="ORF">Q9312_15030</name>
</gene>
<dbReference type="KEGG" id="plei:Q9312_15030"/>
<feature type="domain" description="Pseudouridine synthase II N-terminal" evidence="6">
    <location>
        <begin position="32"/>
        <end position="179"/>
    </location>
</feature>
<dbReference type="CDD" id="cd21152">
    <property type="entry name" value="PUA_TruB_bacterial"/>
    <property type="match status" value="1"/>
</dbReference>
<dbReference type="HAMAP" id="MF_01080">
    <property type="entry name" value="TruB_bact"/>
    <property type="match status" value="1"/>
</dbReference>
<dbReference type="PANTHER" id="PTHR13767:SF2">
    <property type="entry name" value="PSEUDOURIDYLATE SYNTHASE TRUB1"/>
    <property type="match status" value="1"/>
</dbReference>
<evidence type="ECO:0000256" key="5">
    <source>
        <dbReference type="HAMAP-Rule" id="MF_01080"/>
    </source>
</evidence>
<dbReference type="Pfam" id="PF01509">
    <property type="entry name" value="TruB_N"/>
    <property type="match status" value="1"/>
</dbReference>
<name>A0AA51RRX8_9GAMM</name>
<sequence>MARKRKGRPVNGILLLDKPTGHSSNHVLQKVRRMFNAQKAGHTGSLDPLASGMLPICFGEATKFSQYLLDAHKAYRVTARLGEKTSTADAEGEVIETRPVNVTLSQLEEVIGSFLGHSMQVPSMYSALKHQGQPLYKLARQGIEVERKARPIEIMALQLESFTEQDFSMYVECSKGTYIRNLVEDIGEQLGCGAHVTVLRREWVAHFESDEMQSLDELQQLRDEEAFTDMDALLLPVDAALHGYPSVELDADSAFYFKQGQCVQAALPKESEVGQDGLIKIYDHQASFIGLATINDDLLLQPKRVISSLD</sequence>
<dbReference type="GO" id="GO:0031119">
    <property type="term" value="P:tRNA pseudouridine synthesis"/>
    <property type="evidence" value="ECO:0007669"/>
    <property type="project" value="UniProtKB-UniRule"/>
</dbReference>
<dbReference type="PANTHER" id="PTHR13767">
    <property type="entry name" value="TRNA-PSEUDOURIDINE SYNTHASE"/>
    <property type="match status" value="1"/>
</dbReference>
<accession>A0AA51RRX8</accession>
<evidence type="ECO:0000256" key="2">
    <source>
        <dbReference type="ARBA" id="ARBA00005642"/>
    </source>
</evidence>
<dbReference type="Proteomes" id="UP001239782">
    <property type="component" value="Chromosome"/>
</dbReference>
<protein>
    <recommendedName>
        <fullName evidence="5">tRNA pseudouridine synthase B</fullName>
        <ecNumber evidence="5">5.4.99.25</ecNumber>
    </recommendedName>
    <alternativeName>
        <fullName evidence="5">tRNA pseudouridine(55) synthase</fullName>
        <shortName evidence="5">Psi55 synthase</shortName>
    </alternativeName>
    <alternativeName>
        <fullName evidence="5">tRNA pseudouridylate synthase</fullName>
    </alternativeName>
    <alternativeName>
        <fullName evidence="5">tRNA-uridine isomerase</fullName>
    </alternativeName>
</protein>
<dbReference type="InterPro" id="IPR032819">
    <property type="entry name" value="TruB_C"/>
</dbReference>
<dbReference type="InterPro" id="IPR015240">
    <property type="entry name" value="tRNA_sdUridine_synth_fam1_C"/>
</dbReference>
<comment type="function">
    <text evidence="5">Responsible for synthesis of pseudouridine from uracil-55 in the psi GC loop of transfer RNAs.</text>
</comment>
<dbReference type="RefSeq" id="WP_309201677.1">
    <property type="nucleotide sequence ID" value="NZ_CP133548.1"/>
</dbReference>
<organism evidence="9 10">
    <name type="scientific">Pleionea litopenaei</name>
    <dbReference type="NCBI Taxonomy" id="3070815"/>
    <lineage>
        <taxon>Bacteria</taxon>
        <taxon>Pseudomonadati</taxon>
        <taxon>Pseudomonadota</taxon>
        <taxon>Gammaproteobacteria</taxon>
        <taxon>Oceanospirillales</taxon>
        <taxon>Pleioneaceae</taxon>
        <taxon>Pleionea</taxon>
    </lineage>
</organism>
<dbReference type="GO" id="GO:0003723">
    <property type="term" value="F:RNA binding"/>
    <property type="evidence" value="ECO:0007669"/>
    <property type="project" value="InterPro"/>
</dbReference>
<dbReference type="Gene3D" id="3.30.2350.10">
    <property type="entry name" value="Pseudouridine synthase"/>
    <property type="match status" value="1"/>
</dbReference>
<dbReference type="NCBIfam" id="TIGR00431">
    <property type="entry name" value="TruB"/>
    <property type="match status" value="1"/>
</dbReference>
<comment type="catalytic activity">
    <reaction evidence="1 5">
        <text>uridine(55) in tRNA = pseudouridine(55) in tRNA</text>
        <dbReference type="Rhea" id="RHEA:42532"/>
        <dbReference type="Rhea" id="RHEA-COMP:10101"/>
        <dbReference type="Rhea" id="RHEA-COMP:10102"/>
        <dbReference type="ChEBI" id="CHEBI:65314"/>
        <dbReference type="ChEBI" id="CHEBI:65315"/>
        <dbReference type="EC" id="5.4.99.25"/>
    </reaction>
</comment>
<evidence type="ECO:0000256" key="4">
    <source>
        <dbReference type="ARBA" id="ARBA00023235"/>
    </source>
</evidence>
<keyword evidence="10" id="KW-1185">Reference proteome</keyword>
<dbReference type="InterPro" id="IPR036974">
    <property type="entry name" value="PUA_sf"/>
</dbReference>
<keyword evidence="3 5" id="KW-0819">tRNA processing</keyword>
<dbReference type="FunFam" id="3.30.2350.10:FF:000011">
    <property type="entry name" value="tRNA pseudouridine synthase B"/>
    <property type="match status" value="1"/>
</dbReference>
<dbReference type="InterPro" id="IPR020103">
    <property type="entry name" value="PsdUridine_synth_cat_dom_sf"/>
</dbReference>
<evidence type="ECO:0000313" key="10">
    <source>
        <dbReference type="Proteomes" id="UP001239782"/>
    </source>
</evidence>
<evidence type="ECO:0000256" key="1">
    <source>
        <dbReference type="ARBA" id="ARBA00000385"/>
    </source>
</evidence>
<feature type="active site" description="Nucleophile" evidence="5">
    <location>
        <position position="47"/>
    </location>
</feature>
<dbReference type="EC" id="5.4.99.25" evidence="5"/>
<comment type="similarity">
    <text evidence="2 5">Belongs to the pseudouridine synthase TruB family. Type 1 subfamily.</text>
</comment>
<dbReference type="GO" id="GO:1990481">
    <property type="term" value="P:mRNA pseudouridine synthesis"/>
    <property type="evidence" value="ECO:0007669"/>
    <property type="project" value="TreeGrafter"/>
</dbReference>
<reference evidence="9 10" key="1">
    <citation type="submission" date="2023-08" db="EMBL/GenBank/DDBJ databases">
        <title>Pleionea litopenaei sp. nov., isolated from stomach of juvenile Litopenaeus vannamei.</title>
        <authorList>
            <person name="Rho A.M."/>
            <person name="Hwang C.Y."/>
        </authorList>
    </citation>
    <scope>NUCLEOTIDE SEQUENCE [LARGE SCALE GENOMIC DNA]</scope>
    <source>
        <strain evidence="9 10">HL-JVS1</strain>
    </source>
</reference>
<dbReference type="SUPFAM" id="SSF55120">
    <property type="entry name" value="Pseudouridine synthase"/>
    <property type="match status" value="1"/>
</dbReference>
<dbReference type="SUPFAM" id="SSF88697">
    <property type="entry name" value="PUA domain-like"/>
    <property type="match status" value="1"/>
</dbReference>
<dbReference type="InterPro" id="IPR015947">
    <property type="entry name" value="PUA-like_sf"/>
</dbReference>
<proteinExistence type="inferred from homology"/>
<dbReference type="EMBL" id="CP133548">
    <property type="protein sequence ID" value="WMS86532.1"/>
    <property type="molecule type" value="Genomic_DNA"/>
</dbReference>
<feature type="domain" description="tRNA pseudouridylate synthase B C-terminal" evidence="8">
    <location>
        <begin position="180"/>
        <end position="241"/>
    </location>
</feature>
<dbReference type="AlphaFoldDB" id="A0AA51RRX8"/>
<keyword evidence="4 5" id="KW-0413">Isomerase</keyword>
<evidence type="ECO:0000256" key="3">
    <source>
        <dbReference type="ARBA" id="ARBA00022694"/>
    </source>
</evidence>
<feature type="domain" description="tRNA pseudouridine synthase II TruB subfamily 1 C-terminal" evidence="7">
    <location>
        <begin position="245"/>
        <end position="306"/>
    </location>
</feature>
<dbReference type="Gene3D" id="2.30.130.10">
    <property type="entry name" value="PUA domain"/>
    <property type="match status" value="1"/>
</dbReference>
<evidence type="ECO:0000259" key="7">
    <source>
        <dbReference type="Pfam" id="PF09157"/>
    </source>
</evidence>
<evidence type="ECO:0000259" key="8">
    <source>
        <dbReference type="Pfam" id="PF16198"/>
    </source>
</evidence>
<evidence type="ECO:0000259" key="6">
    <source>
        <dbReference type="Pfam" id="PF01509"/>
    </source>
</evidence>
<dbReference type="CDD" id="cd02573">
    <property type="entry name" value="PseudoU_synth_EcTruB"/>
    <property type="match status" value="1"/>
</dbReference>